<dbReference type="InterPro" id="IPR024072">
    <property type="entry name" value="DHFR-like_dom_sf"/>
</dbReference>
<dbReference type="PANTHER" id="PTHR38011:SF2">
    <property type="entry name" value="BIFUNCTIONAL DEAMINASE-REDUCTASE DOMAIN PROTEIN"/>
    <property type="match status" value="1"/>
</dbReference>
<dbReference type="EMBL" id="BAAAHK010000012">
    <property type="protein sequence ID" value="GAA0949628.1"/>
    <property type="molecule type" value="Genomic_DNA"/>
</dbReference>
<feature type="domain" description="Bacterial bifunctional deaminase-reductase C-terminal" evidence="1">
    <location>
        <begin position="2"/>
        <end position="181"/>
    </location>
</feature>
<name>A0ABP4BDQ4_9ACTN</name>
<evidence type="ECO:0000313" key="2">
    <source>
        <dbReference type="EMBL" id="GAA0949628.1"/>
    </source>
</evidence>
<dbReference type="SUPFAM" id="SSF53597">
    <property type="entry name" value="Dihydrofolate reductase-like"/>
    <property type="match status" value="1"/>
</dbReference>
<dbReference type="Pfam" id="PF01872">
    <property type="entry name" value="RibD_C"/>
    <property type="match status" value="1"/>
</dbReference>
<evidence type="ECO:0000313" key="3">
    <source>
        <dbReference type="Proteomes" id="UP001500542"/>
    </source>
</evidence>
<accession>A0ABP4BDQ4</accession>
<proteinExistence type="predicted"/>
<dbReference type="PANTHER" id="PTHR38011">
    <property type="entry name" value="DIHYDROFOLATE REDUCTASE FAMILY PROTEIN (AFU_ORTHOLOGUE AFUA_8G06820)"/>
    <property type="match status" value="1"/>
</dbReference>
<evidence type="ECO:0000259" key="1">
    <source>
        <dbReference type="Pfam" id="PF01872"/>
    </source>
</evidence>
<comment type="caution">
    <text evidence="2">The sequence shown here is derived from an EMBL/GenBank/DDBJ whole genome shotgun (WGS) entry which is preliminary data.</text>
</comment>
<organism evidence="2 3">
    <name type="scientific">Kribbella koreensis</name>
    <dbReference type="NCBI Taxonomy" id="57909"/>
    <lineage>
        <taxon>Bacteria</taxon>
        <taxon>Bacillati</taxon>
        <taxon>Actinomycetota</taxon>
        <taxon>Actinomycetes</taxon>
        <taxon>Propionibacteriales</taxon>
        <taxon>Kribbellaceae</taxon>
        <taxon>Kribbella</taxon>
    </lineage>
</organism>
<dbReference type="RefSeq" id="WP_343974346.1">
    <property type="nucleotide sequence ID" value="NZ_BAAAHK010000012.1"/>
</dbReference>
<gene>
    <name evidence="2" type="ORF">GCM10009554_48520</name>
</gene>
<dbReference type="Proteomes" id="UP001500542">
    <property type="component" value="Unassembled WGS sequence"/>
</dbReference>
<dbReference type="InterPro" id="IPR002734">
    <property type="entry name" value="RibDG_C"/>
</dbReference>
<dbReference type="InterPro" id="IPR050765">
    <property type="entry name" value="Riboflavin_Biosynth_HTPR"/>
</dbReference>
<sequence length="191" mass="20739">MRKLTVSTLASLDGVIQDPGGFGETDQGGWANQYFTDQAQQEALGRLLASDYFLMGRTTYELMYRSWGNIKGGGPYLDRTNEIPKLVASRTLTGSLPWNATVIQGDVAGEIARLKQQTGGDIEVYGSSTLVQTLMKHNLIDEYRVAVHPLVLGGGTRLFTDGGVRATLQLSDARKLESGVVELVYLPAGKE</sequence>
<dbReference type="Gene3D" id="3.40.430.10">
    <property type="entry name" value="Dihydrofolate Reductase, subunit A"/>
    <property type="match status" value="1"/>
</dbReference>
<protein>
    <submittedName>
        <fullName evidence="2">Dihydrofolate reductase family protein</fullName>
    </submittedName>
</protein>
<keyword evidence="3" id="KW-1185">Reference proteome</keyword>
<reference evidence="3" key="1">
    <citation type="journal article" date="2019" name="Int. J. Syst. Evol. Microbiol.">
        <title>The Global Catalogue of Microorganisms (GCM) 10K type strain sequencing project: providing services to taxonomists for standard genome sequencing and annotation.</title>
        <authorList>
            <consortium name="The Broad Institute Genomics Platform"/>
            <consortium name="The Broad Institute Genome Sequencing Center for Infectious Disease"/>
            <person name="Wu L."/>
            <person name="Ma J."/>
        </authorList>
    </citation>
    <scope>NUCLEOTIDE SEQUENCE [LARGE SCALE GENOMIC DNA]</scope>
    <source>
        <strain evidence="3">JCM 10977</strain>
    </source>
</reference>